<accession>A0ABR3FV41</accession>
<dbReference type="PANTHER" id="PTHR28094">
    <property type="entry name" value="MEIOTICALLY UP-REGULATED GENE 113 PROTEIN"/>
    <property type="match status" value="1"/>
</dbReference>
<feature type="domain" description="Bacteriophage T5 Orf172 DNA-binding" evidence="1">
    <location>
        <begin position="55"/>
        <end position="144"/>
    </location>
</feature>
<evidence type="ECO:0000313" key="3">
    <source>
        <dbReference type="Proteomes" id="UP001465976"/>
    </source>
</evidence>
<name>A0ABR3FV41_9AGAR</name>
<organism evidence="2 3">
    <name type="scientific">Marasmius crinis-equi</name>
    <dbReference type="NCBI Taxonomy" id="585013"/>
    <lineage>
        <taxon>Eukaryota</taxon>
        <taxon>Fungi</taxon>
        <taxon>Dikarya</taxon>
        <taxon>Basidiomycota</taxon>
        <taxon>Agaricomycotina</taxon>
        <taxon>Agaricomycetes</taxon>
        <taxon>Agaricomycetidae</taxon>
        <taxon>Agaricales</taxon>
        <taxon>Marasmiineae</taxon>
        <taxon>Marasmiaceae</taxon>
        <taxon>Marasmius</taxon>
    </lineage>
</organism>
<dbReference type="SMART" id="SM00974">
    <property type="entry name" value="T5orf172"/>
    <property type="match status" value="1"/>
</dbReference>
<protein>
    <recommendedName>
        <fullName evidence="1">Bacteriophage T5 Orf172 DNA-binding domain-containing protein</fullName>
    </recommendedName>
</protein>
<dbReference type="Proteomes" id="UP001465976">
    <property type="component" value="Unassembled WGS sequence"/>
</dbReference>
<evidence type="ECO:0000313" key="2">
    <source>
        <dbReference type="EMBL" id="KAL0579199.1"/>
    </source>
</evidence>
<comment type="caution">
    <text evidence="2">The sequence shown here is derived from an EMBL/GenBank/DDBJ whole genome shotgun (WGS) entry which is preliminary data.</text>
</comment>
<reference evidence="2 3" key="1">
    <citation type="submission" date="2024-02" db="EMBL/GenBank/DDBJ databases">
        <title>A draft genome for the cacao thread blight pathogen Marasmius crinis-equi.</title>
        <authorList>
            <person name="Cohen S.P."/>
            <person name="Baruah I.K."/>
            <person name="Amoako-Attah I."/>
            <person name="Bukari Y."/>
            <person name="Meinhardt L.W."/>
            <person name="Bailey B.A."/>
        </authorList>
    </citation>
    <scope>NUCLEOTIDE SEQUENCE [LARGE SCALE GENOMIC DNA]</scope>
    <source>
        <strain evidence="2 3">GH-76</strain>
    </source>
</reference>
<sequence>MKESPGERNVPLAATDPFLAEKLQSRRKAAMEKPLSVHEEEGAVYTYHIEDPSVPLGVALYKVGRTGDFERRKAEWDAQCPSFEHRWFDPIWVEHCHRTERLVHIELHKICLERPREECKDCHKNHQEIFKLAEVPGQDTYETIIAPIVKNMASIAARCPRR</sequence>
<keyword evidence="3" id="KW-1185">Reference proteome</keyword>
<dbReference type="PANTHER" id="PTHR28094:SF1">
    <property type="entry name" value="MEIOTICALLY UP-REGULATED GENE 113 PROTEIN"/>
    <property type="match status" value="1"/>
</dbReference>
<dbReference type="Pfam" id="PF10544">
    <property type="entry name" value="T5orf172"/>
    <property type="match status" value="1"/>
</dbReference>
<dbReference type="InterPro" id="IPR053006">
    <property type="entry name" value="Meiosis_regulatory"/>
</dbReference>
<dbReference type="InterPro" id="IPR018306">
    <property type="entry name" value="Phage_T5_Orf172_DNA-bd"/>
</dbReference>
<gene>
    <name evidence="2" type="ORF">V5O48_002822</name>
</gene>
<evidence type="ECO:0000259" key="1">
    <source>
        <dbReference type="SMART" id="SM00974"/>
    </source>
</evidence>
<dbReference type="EMBL" id="JBAHYK010000068">
    <property type="protein sequence ID" value="KAL0579199.1"/>
    <property type="molecule type" value="Genomic_DNA"/>
</dbReference>
<proteinExistence type="predicted"/>